<protein>
    <submittedName>
        <fullName evidence="1">Uncharacterized protein</fullName>
    </submittedName>
</protein>
<name>A0A7T8HIE2_CALRO</name>
<dbReference type="AlphaFoldDB" id="A0A7T8HIE2"/>
<gene>
    <name evidence="1" type="ORF">FKW44_011422</name>
</gene>
<organism evidence="1 2">
    <name type="scientific">Caligus rogercresseyi</name>
    <name type="common">Sea louse</name>
    <dbReference type="NCBI Taxonomy" id="217165"/>
    <lineage>
        <taxon>Eukaryota</taxon>
        <taxon>Metazoa</taxon>
        <taxon>Ecdysozoa</taxon>
        <taxon>Arthropoda</taxon>
        <taxon>Crustacea</taxon>
        <taxon>Multicrustacea</taxon>
        <taxon>Hexanauplia</taxon>
        <taxon>Copepoda</taxon>
        <taxon>Siphonostomatoida</taxon>
        <taxon>Caligidae</taxon>
        <taxon>Caligus</taxon>
    </lineage>
</organism>
<dbReference type="EMBL" id="CP045896">
    <property type="protein sequence ID" value="QQP50420.1"/>
    <property type="molecule type" value="Genomic_DNA"/>
</dbReference>
<evidence type="ECO:0000313" key="2">
    <source>
        <dbReference type="Proteomes" id="UP000595437"/>
    </source>
</evidence>
<reference evidence="2" key="1">
    <citation type="submission" date="2021-01" db="EMBL/GenBank/DDBJ databases">
        <title>Caligus Genome Assembly.</title>
        <authorList>
            <person name="Gallardo-Escarate C."/>
        </authorList>
    </citation>
    <scope>NUCLEOTIDE SEQUENCE [LARGE SCALE GENOMIC DNA]</scope>
</reference>
<proteinExistence type="predicted"/>
<dbReference type="OrthoDB" id="6623841at2759"/>
<accession>A0A7T8HIE2</accession>
<keyword evidence="2" id="KW-1185">Reference proteome</keyword>
<dbReference type="Proteomes" id="UP000595437">
    <property type="component" value="Chromosome 7"/>
</dbReference>
<evidence type="ECO:0000313" key="1">
    <source>
        <dbReference type="EMBL" id="QQP50420.1"/>
    </source>
</evidence>
<sequence length="58" mass="6592">MNKVKDKRLLVLVDETTDRCGRAMTSVLSVPSMDASRIDPYYWTCLTSMLPITKHSTD</sequence>